<reference evidence="11" key="1">
    <citation type="submission" date="2023-08" db="EMBL/GenBank/DDBJ databases">
        <authorList>
            <person name="Alioto T."/>
            <person name="Alioto T."/>
            <person name="Gomez Garrido J."/>
        </authorList>
    </citation>
    <scope>NUCLEOTIDE SEQUENCE</scope>
</reference>
<dbReference type="GO" id="GO:0000015">
    <property type="term" value="C:phosphopyruvate hydratase complex"/>
    <property type="evidence" value="ECO:0007669"/>
    <property type="project" value="InterPro"/>
</dbReference>
<dbReference type="GO" id="GO:0000287">
    <property type="term" value="F:magnesium ion binding"/>
    <property type="evidence" value="ECO:0007669"/>
    <property type="project" value="InterPro"/>
</dbReference>
<sequence length="651" mass="73976">MKVYESPSTEEDKGKTAKSKYSYLRYGRDDLKRQAVEYYQKNKVPQKIEEVLNNLFYDQPPDIYGYLVNFFQTFALPPAISRFGESKDIDAKDLSNELNVISRRLEKSCDTLKVLELFCKQQQRESFSNLYIALRILLTLPLVTSVMTSSFSSQIWNTSKQSEIETEDIERENSIEQAITYINGELNTKLNGLNPTDGQFDVDTILKDFFSDLQLEVENQPLHRKATTEVCISEDNADAETDKDRRGSKQNKQSPNKKSAKGKCKSEIILPPDSPIKKWLPGTPALSAVSLAICITGAVLKNIPLHDHILKLTDPPLEVDFKYRLPIPMVTLMHCGKLTSGKLNIFKEIMILPAPQVSVKEFIYQLSAIRKYVIRMIMTSYPKWSVNLSTVSQLGAVALPFDRPESVIDSLLQAAEHAGYIGGKDFFFAINCAAHEILDREKAVYDYVSGSQFKSLEEAVEFWSSLIRSYPCICAIIDPFRKQEGFLWKRLCKSIADQCLVIGDVSAEWPFKCKEVKEPVEKENESGELSEGNNQDAKQQDSYIASGQVFRIQQDTSITDAIEYTKDYKANGYHLIISGCQKEVDSWIKADLAVGLQATFLKTGGLFRKERTDILNRLFIIEQKLMQEDRLATLPNTWKYPKLFPDSVTTE</sequence>
<evidence type="ECO:0000256" key="6">
    <source>
        <dbReference type="ARBA" id="ARBA00031125"/>
    </source>
</evidence>
<keyword evidence="12" id="KW-1185">Reference proteome</keyword>
<dbReference type="AlphaFoldDB" id="A0AA36FBM2"/>
<dbReference type="PANTHER" id="PTHR11902:SF30">
    <property type="entry name" value="ENOLASE 4"/>
    <property type="match status" value="1"/>
</dbReference>
<keyword evidence="5" id="KW-0456">Lyase</keyword>
<dbReference type="CDD" id="cd22974">
    <property type="entry name" value="DD_ENO4"/>
    <property type="match status" value="1"/>
</dbReference>
<evidence type="ECO:0000256" key="9">
    <source>
        <dbReference type="SAM" id="MobiDB-lite"/>
    </source>
</evidence>
<evidence type="ECO:0000256" key="5">
    <source>
        <dbReference type="ARBA" id="ARBA00023239"/>
    </source>
</evidence>
<comment type="catalytic activity">
    <reaction evidence="8">
        <text>(2R)-2-phosphoglycerate = phosphoenolpyruvate + H2O</text>
        <dbReference type="Rhea" id="RHEA:10164"/>
        <dbReference type="ChEBI" id="CHEBI:15377"/>
        <dbReference type="ChEBI" id="CHEBI:58289"/>
        <dbReference type="ChEBI" id="CHEBI:58702"/>
        <dbReference type="EC" id="4.2.1.11"/>
    </reaction>
</comment>
<evidence type="ECO:0000313" key="11">
    <source>
        <dbReference type="EMBL" id="CAI9733071.1"/>
    </source>
</evidence>
<evidence type="ECO:0000256" key="8">
    <source>
        <dbReference type="ARBA" id="ARBA00048333"/>
    </source>
</evidence>
<dbReference type="InterPro" id="IPR029017">
    <property type="entry name" value="Enolase-like_N"/>
</dbReference>
<dbReference type="PRINTS" id="PR00148">
    <property type="entry name" value="ENOLASE"/>
</dbReference>
<dbReference type="SUPFAM" id="SSF51604">
    <property type="entry name" value="Enolase C-terminal domain-like"/>
    <property type="match status" value="1"/>
</dbReference>
<dbReference type="InterPro" id="IPR000941">
    <property type="entry name" value="Enolase"/>
</dbReference>
<dbReference type="InterPro" id="IPR020810">
    <property type="entry name" value="Enolase_C"/>
</dbReference>
<organism evidence="11 12">
    <name type="scientific">Octopus vulgaris</name>
    <name type="common">Common octopus</name>
    <dbReference type="NCBI Taxonomy" id="6645"/>
    <lineage>
        <taxon>Eukaryota</taxon>
        <taxon>Metazoa</taxon>
        <taxon>Spiralia</taxon>
        <taxon>Lophotrochozoa</taxon>
        <taxon>Mollusca</taxon>
        <taxon>Cephalopoda</taxon>
        <taxon>Coleoidea</taxon>
        <taxon>Octopodiformes</taxon>
        <taxon>Octopoda</taxon>
        <taxon>Incirrata</taxon>
        <taxon>Octopodidae</taxon>
        <taxon>Octopus</taxon>
    </lineage>
</organism>
<dbReference type="GO" id="GO:0006096">
    <property type="term" value="P:glycolytic process"/>
    <property type="evidence" value="ECO:0007669"/>
    <property type="project" value="UniProtKB-KW"/>
</dbReference>
<protein>
    <recommendedName>
        <fullName evidence="7">Enolase 4</fullName>
        <ecNumber evidence="3">4.2.1.11</ecNumber>
    </recommendedName>
    <alternativeName>
        <fullName evidence="6">2-phospho-D-glycerate hydro-lyase</fullName>
    </alternativeName>
</protein>
<gene>
    <name evidence="11" type="ORF">OCTVUL_1B026603</name>
</gene>
<evidence type="ECO:0000256" key="7">
    <source>
        <dbReference type="ARBA" id="ARBA00034855"/>
    </source>
</evidence>
<evidence type="ECO:0000259" key="10">
    <source>
        <dbReference type="SMART" id="SM01192"/>
    </source>
</evidence>
<dbReference type="Gene3D" id="3.20.20.120">
    <property type="entry name" value="Enolase-like C-terminal domain"/>
    <property type="match status" value="1"/>
</dbReference>
<dbReference type="Proteomes" id="UP001162480">
    <property type="component" value="Chromosome 14"/>
</dbReference>
<evidence type="ECO:0000256" key="1">
    <source>
        <dbReference type="ARBA" id="ARBA00005031"/>
    </source>
</evidence>
<dbReference type="SMART" id="SM01192">
    <property type="entry name" value="Enolase_C"/>
    <property type="match status" value="1"/>
</dbReference>
<evidence type="ECO:0000256" key="3">
    <source>
        <dbReference type="ARBA" id="ARBA00012058"/>
    </source>
</evidence>
<keyword evidence="4" id="KW-0324">Glycolysis</keyword>
<dbReference type="EMBL" id="OX597827">
    <property type="protein sequence ID" value="CAI9733071.1"/>
    <property type="molecule type" value="Genomic_DNA"/>
</dbReference>
<feature type="region of interest" description="Disordered" evidence="9">
    <location>
        <begin position="236"/>
        <end position="264"/>
    </location>
</feature>
<dbReference type="EC" id="4.2.1.11" evidence="3"/>
<accession>A0AA36FBM2</accession>
<name>A0AA36FBM2_OCTVU</name>
<dbReference type="PANTHER" id="PTHR11902">
    <property type="entry name" value="ENOLASE"/>
    <property type="match status" value="1"/>
</dbReference>
<dbReference type="SUPFAM" id="SSF54826">
    <property type="entry name" value="Enolase N-terminal domain-like"/>
    <property type="match status" value="1"/>
</dbReference>
<evidence type="ECO:0000313" key="12">
    <source>
        <dbReference type="Proteomes" id="UP001162480"/>
    </source>
</evidence>
<dbReference type="Pfam" id="PF00113">
    <property type="entry name" value="Enolase_C"/>
    <property type="match status" value="1"/>
</dbReference>
<comment type="similarity">
    <text evidence="2">Belongs to the enolase family.</text>
</comment>
<comment type="pathway">
    <text evidence="1">Carbohydrate degradation; glycolysis; pyruvate from D-glyceraldehyde 3-phosphate: step 4/5.</text>
</comment>
<dbReference type="GO" id="GO:0004634">
    <property type="term" value="F:phosphopyruvate hydratase activity"/>
    <property type="evidence" value="ECO:0007669"/>
    <property type="project" value="UniProtKB-EC"/>
</dbReference>
<evidence type="ECO:0000256" key="4">
    <source>
        <dbReference type="ARBA" id="ARBA00023152"/>
    </source>
</evidence>
<proteinExistence type="inferred from homology"/>
<dbReference type="InterPro" id="IPR036849">
    <property type="entry name" value="Enolase-like_C_sf"/>
</dbReference>
<evidence type="ECO:0000256" key="2">
    <source>
        <dbReference type="ARBA" id="ARBA00009604"/>
    </source>
</evidence>
<feature type="domain" description="Enolase C-terminal TIM barrel" evidence="10">
    <location>
        <begin position="322"/>
        <end position="636"/>
    </location>
</feature>
<dbReference type="InterPro" id="IPR047500">
    <property type="entry name" value="DD_ENO4"/>
</dbReference>